<comment type="catalytic activity">
    <reaction evidence="31">
        <text>1-(5Z,8Z,11Z,14Z-eicosatetraenoyl)-sn-glycero-3-phosphocholine + H2O = 1-(5Z,8Z,11Z,14Z-eicosatetraenoyl)-sn-glycerol + phosphocholine + H(+)</text>
        <dbReference type="Rhea" id="RHEA:41003"/>
        <dbReference type="ChEBI" id="CHEBI:15377"/>
        <dbReference type="ChEBI" id="CHEBI:15378"/>
        <dbReference type="ChEBI" id="CHEBI:34071"/>
        <dbReference type="ChEBI" id="CHEBI:74344"/>
        <dbReference type="ChEBI" id="CHEBI:295975"/>
    </reaction>
    <physiologicalReaction direction="left-to-right" evidence="31">
        <dbReference type="Rhea" id="RHEA:41004"/>
    </physiologicalReaction>
</comment>
<keyword evidence="12" id="KW-0442">Lipid degradation</keyword>
<dbReference type="NCBIfam" id="NF042991">
    <property type="entry name" value="alk_phos_PafA"/>
    <property type="match status" value="1"/>
</dbReference>
<evidence type="ECO:0000313" key="34">
    <source>
        <dbReference type="EMBL" id="MFH6771185.1"/>
    </source>
</evidence>
<comment type="catalytic activity">
    <reaction evidence="30">
        <text>1-(9Z,12Z)-octadecadienoyl-sn-glycero-3-phosphocholine + H2O = 1-(9Z,12Z-octadecadienoyl)-sn-glycerol + phosphocholine + H(+)</text>
        <dbReference type="Rhea" id="RHEA:41115"/>
        <dbReference type="ChEBI" id="CHEBI:15377"/>
        <dbReference type="ChEBI" id="CHEBI:15378"/>
        <dbReference type="ChEBI" id="CHEBI:28733"/>
        <dbReference type="ChEBI" id="CHEBI:75561"/>
        <dbReference type="ChEBI" id="CHEBI:295975"/>
    </reaction>
    <physiologicalReaction direction="left-to-right" evidence="30">
        <dbReference type="Rhea" id="RHEA:41116"/>
    </physiologicalReaction>
</comment>
<evidence type="ECO:0000256" key="25">
    <source>
        <dbReference type="ARBA" id="ARBA00047600"/>
    </source>
</evidence>
<evidence type="ECO:0000256" key="4">
    <source>
        <dbReference type="ARBA" id="ARBA00012318"/>
    </source>
</evidence>
<comment type="catalytic activity">
    <reaction evidence="28">
        <text>sphing-4-enine-phosphocholine + H2O = sphing-4-enine + phosphocholine + H(+)</text>
        <dbReference type="Rhea" id="RHEA:41095"/>
        <dbReference type="ChEBI" id="CHEBI:15377"/>
        <dbReference type="ChEBI" id="CHEBI:15378"/>
        <dbReference type="ChEBI" id="CHEBI:57756"/>
        <dbReference type="ChEBI" id="CHEBI:58906"/>
        <dbReference type="ChEBI" id="CHEBI:295975"/>
    </reaction>
    <physiologicalReaction direction="left-to-right" evidence="28">
        <dbReference type="Rhea" id="RHEA:41096"/>
    </physiologicalReaction>
</comment>
<evidence type="ECO:0000256" key="8">
    <source>
        <dbReference type="ARBA" id="ARBA00022723"/>
    </source>
</evidence>
<dbReference type="PROSITE" id="PS51257">
    <property type="entry name" value="PROKAR_LIPOPROTEIN"/>
    <property type="match status" value="1"/>
</dbReference>
<evidence type="ECO:0000256" key="15">
    <source>
        <dbReference type="ARBA" id="ARBA00023157"/>
    </source>
</evidence>
<dbReference type="PANTHER" id="PTHR10151:SF66">
    <property type="entry name" value="GLYCEROPHOSPHOCHOLINE CHOLINEPHOSPHODIESTERASE ENPP6"/>
    <property type="match status" value="1"/>
</dbReference>
<dbReference type="Pfam" id="PF01663">
    <property type="entry name" value="Phosphodiest"/>
    <property type="match status" value="1"/>
</dbReference>
<evidence type="ECO:0000256" key="13">
    <source>
        <dbReference type="ARBA" id="ARBA00023098"/>
    </source>
</evidence>
<comment type="caution">
    <text evidence="34">The sequence shown here is derived from an EMBL/GenBank/DDBJ whole genome shotgun (WGS) entry which is preliminary data.</text>
</comment>
<feature type="signal peptide" evidence="33">
    <location>
        <begin position="1"/>
        <end position="20"/>
    </location>
</feature>
<evidence type="ECO:0000313" key="35">
    <source>
        <dbReference type="Proteomes" id="UP001610100"/>
    </source>
</evidence>
<dbReference type="CDD" id="cd16016">
    <property type="entry name" value="AP-SPAP"/>
    <property type="match status" value="1"/>
</dbReference>
<comment type="catalytic activity">
    <reaction evidence="26">
        <text>1-tetradecanoyl-sn-glycero-3-phosphocholine + H2O = 1-tetradecanoyl-sn-glycerol + phosphocholine + H(+)</text>
        <dbReference type="Rhea" id="RHEA:40999"/>
        <dbReference type="ChEBI" id="CHEBI:15377"/>
        <dbReference type="ChEBI" id="CHEBI:15378"/>
        <dbReference type="ChEBI" id="CHEBI:64489"/>
        <dbReference type="ChEBI" id="CHEBI:75536"/>
        <dbReference type="ChEBI" id="CHEBI:295975"/>
    </reaction>
    <physiologicalReaction direction="left-to-right" evidence="26">
        <dbReference type="Rhea" id="RHEA:41000"/>
    </physiologicalReaction>
</comment>
<dbReference type="PIRSF" id="PIRSF031924">
    <property type="entry name" value="Pi-irrepressible_AP"/>
    <property type="match status" value="1"/>
</dbReference>
<evidence type="ECO:0000256" key="10">
    <source>
        <dbReference type="ARBA" id="ARBA00022801"/>
    </source>
</evidence>
<evidence type="ECO:0000256" key="6">
    <source>
        <dbReference type="ARBA" id="ARBA00022553"/>
    </source>
</evidence>
<evidence type="ECO:0000256" key="27">
    <source>
        <dbReference type="ARBA" id="ARBA00048209"/>
    </source>
</evidence>
<dbReference type="InterPro" id="IPR026263">
    <property type="entry name" value="Alkaline_phosphatase_prok"/>
</dbReference>
<keyword evidence="8 32" id="KW-0479">Metal-binding</keyword>
<comment type="subcellular location">
    <subcellularLocation>
        <location evidence="2">Cell membrane</location>
        <topology evidence="2">Lipid-anchor</topology>
        <topology evidence="2">GPI-anchor</topology>
    </subcellularLocation>
</comment>
<evidence type="ECO:0000256" key="1">
    <source>
        <dbReference type="ARBA" id="ARBA00001947"/>
    </source>
</evidence>
<organism evidence="34 35">
    <name type="scientific">Gaetbulibacter aestuarii</name>
    <dbReference type="NCBI Taxonomy" id="1502358"/>
    <lineage>
        <taxon>Bacteria</taxon>
        <taxon>Pseudomonadati</taxon>
        <taxon>Bacteroidota</taxon>
        <taxon>Flavobacteriia</taxon>
        <taxon>Flavobacteriales</taxon>
        <taxon>Flavobacteriaceae</taxon>
        <taxon>Gaetbulibacter</taxon>
    </lineage>
</organism>
<evidence type="ECO:0000256" key="31">
    <source>
        <dbReference type="ARBA" id="ARBA00049320"/>
    </source>
</evidence>
<protein>
    <recommendedName>
        <fullName evidence="4">glycerophosphocholine cholinephosphodiesterase</fullName>
        <ecNumber evidence="4">3.1.4.38</ecNumber>
    </recommendedName>
    <alternativeName>
        <fullName evidence="19">Choline-specific glycerophosphodiester phosphodiesterase</fullName>
    </alternativeName>
    <alternativeName>
        <fullName evidence="18">Ectonucleotide pyrophosphatase/phosphodiesterase family member 6</fullName>
    </alternativeName>
</protein>
<feature type="chain" id="PRO_5046559715" description="glycerophosphocholine cholinephosphodiesterase" evidence="33">
    <location>
        <begin position="21"/>
        <end position="557"/>
    </location>
</feature>
<evidence type="ECO:0000256" key="3">
    <source>
        <dbReference type="ARBA" id="ARBA00010594"/>
    </source>
</evidence>
<comment type="catalytic activity">
    <reaction evidence="25">
        <text>a 1-acyl-sn-glycero-3-phosphocholine + H2O = a 1-acyl-sn-glycerol + phosphocholine + H(+)</text>
        <dbReference type="Rhea" id="RHEA:44720"/>
        <dbReference type="ChEBI" id="CHEBI:15377"/>
        <dbReference type="ChEBI" id="CHEBI:15378"/>
        <dbReference type="ChEBI" id="CHEBI:58168"/>
        <dbReference type="ChEBI" id="CHEBI:64683"/>
        <dbReference type="ChEBI" id="CHEBI:295975"/>
    </reaction>
    <physiologicalReaction direction="left-to-right" evidence="25">
        <dbReference type="Rhea" id="RHEA:44721"/>
    </physiologicalReaction>
</comment>
<evidence type="ECO:0000256" key="33">
    <source>
        <dbReference type="SAM" id="SignalP"/>
    </source>
</evidence>
<dbReference type="Proteomes" id="UP001610100">
    <property type="component" value="Unassembled WGS sequence"/>
</dbReference>
<evidence type="ECO:0000256" key="9">
    <source>
        <dbReference type="ARBA" id="ARBA00022729"/>
    </source>
</evidence>
<dbReference type="SUPFAM" id="SSF53649">
    <property type="entry name" value="Alkaline phosphatase-like"/>
    <property type="match status" value="1"/>
</dbReference>
<proteinExistence type="inferred from homology"/>
<dbReference type="Gene3D" id="3.40.720.10">
    <property type="entry name" value="Alkaline Phosphatase, subunit A"/>
    <property type="match status" value="1"/>
</dbReference>
<keyword evidence="15" id="KW-1015">Disulfide bond</keyword>
<evidence type="ECO:0000256" key="24">
    <source>
        <dbReference type="ARBA" id="ARBA00047494"/>
    </source>
</evidence>
<evidence type="ECO:0000256" key="11">
    <source>
        <dbReference type="ARBA" id="ARBA00022833"/>
    </source>
</evidence>
<evidence type="ECO:0000256" key="28">
    <source>
        <dbReference type="ARBA" id="ARBA00048234"/>
    </source>
</evidence>
<comment type="similarity">
    <text evidence="3">Belongs to the nucleotide pyrophosphatase/phosphodiesterase family.</text>
</comment>
<keyword evidence="14" id="KW-0472">Membrane</keyword>
<evidence type="ECO:0000256" key="16">
    <source>
        <dbReference type="ARBA" id="ARBA00023180"/>
    </source>
</evidence>
<sequence>MAKTSYALLLVFILSLSCKAQISQTKSTIEYSERPKLVVGIVVDQMRYDYLTRFYNKFGDEGFKRMIHEGYNCKNNHFNYAPTKTGPGHASIFTGTTPKYHGIIGNDWFNKKTGKSIYCVEDDSVLPLGTESKDGKMSPHLMLTTTFGDENRLFTQMRGKTIGISIKHRSAILPAGHAANAAYWFDYEHNGTGNWISSTYYMKDLPQWVKDFNASRKVDSYWQVWNTLYPIETYTESGSDLNTFERIYNGRKQATFPYDLNALKSENENYKLLAESPFGNTMITDFAIAALKNEALGQDDITDVLTVSYTSTDKVGHDFGPNSKEVEDTYIRLDLELARLLKTLDEQVGKGEYTVFLTADHGAPNVPRYLLSKKIPAGLFDEKQMKKDLNSYLEKSYKVPQLVWSVSNDQIFFDHDKIDSNKLNLSEIKSKVADTLLQYRLIDKVYSTSDINQFEGPSGYIETMLANGHNQKRSGDMLYVYDPEVFKDNKWNRTGTDHHSTYNYDTHVPLLFFGKGIKHGATFERTAITDIAPTMSALLNISFPNAAIGNPLTFVLK</sequence>
<evidence type="ECO:0000256" key="17">
    <source>
        <dbReference type="ARBA" id="ARBA00023288"/>
    </source>
</evidence>
<comment type="catalytic activity">
    <reaction evidence="23">
        <text>glycero-2-phosphocholine + H2O = phosphocholine + glycerol + H(+)</text>
        <dbReference type="Rhea" id="RHEA:61684"/>
        <dbReference type="ChEBI" id="CHEBI:15377"/>
        <dbReference type="ChEBI" id="CHEBI:15378"/>
        <dbReference type="ChEBI" id="CHEBI:17754"/>
        <dbReference type="ChEBI" id="CHEBI:144950"/>
        <dbReference type="ChEBI" id="CHEBI:295975"/>
    </reaction>
    <physiologicalReaction direction="left-to-right" evidence="23">
        <dbReference type="Rhea" id="RHEA:61685"/>
    </physiologicalReaction>
</comment>
<dbReference type="GO" id="GO:0004035">
    <property type="term" value="F:alkaline phosphatase activity"/>
    <property type="evidence" value="ECO:0007669"/>
    <property type="project" value="UniProtKB-EC"/>
</dbReference>
<name>A0ABW7MWW0_9FLAO</name>
<keyword evidence="6" id="KW-0597">Phosphoprotein</keyword>
<comment type="function">
    <text evidence="20">Choline-specific glycerophosphodiesterase that hydrolyzes glycerophosphocholine (GPC) and lysophosphatidylcholine (LPC) and contributes to supplying choline to the cells. Has a preference for LPC with short (12:0 and 14:0) or polyunsaturated (18:2 and 20:4) fatty acids. In vitro, hydrolyzes only choline-containing lysophospholipids, such as sphingosylphosphorylcholine (SPC), platelet-activating factor (PAF) and lysoPAF, but not other lysophospholipids.</text>
</comment>
<dbReference type="EC" id="3.1.4.38" evidence="4"/>
<evidence type="ECO:0000256" key="7">
    <source>
        <dbReference type="ARBA" id="ARBA00022622"/>
    </source>
</evidence>
<evidence type="ECO:0000256" key="5">
    <source>
        <dbReference type="ARBA" id="ARBA00022475"/>
    </source>
</evidence>
<keyword evidence="11" id="KW-0862">Zinc</keyword>
<evidence type="ECO:0000256" key="18">
    <source>
        <dbReference type="ARBA" id="ARBA00031167"/>
    </source>
</evidence>
<keyword evidence="17" id="KW-0449">Lipoprotein</keyword>
<dbReference type="InterPro" id="IPR002591">
    <property type="entry name" value="Phosphodiest/P_Trfase"/>
</dbReference>
<comment type="catalytic activity">
    <reaction evidence="24">
        <text>a 1-O-alkyl-sn-glycero-3-phosphocholine + H2O = a 1-O-alkyl-sn-glycerol + phosphocholine + H(+)</text>
        <dbReference type="Rhea" id="RHEA:36083"/>
        <dbReference type="ChEBI" id="CHEBI:15377"/>
        <dbReference type="ChEBI" id="CHEBI:15378"/>
        <dbReference type="ChEBI" id="CHEBI:15850"/>
        <dbReference type="ChEBI" id="CHEBI:30909"/>
        <dbReference type="ChEBI" id="CHEBI:295975"/>
    </reaction>
    <physiologicalReaction direction="left-to-right" evidence="24">
        <dbReference type="Rhea" id="RHEA:36084"/>
    </physiologicalReaction>
</comment>
<dbReference type="Gene3D" id="3.30.1360.150">
    <property type="match status" value="1"/>
</dbReference>
<evidence type="ECO:0000256" key="14">
    <source>
        <dbReference type="ARBA" id="ARBA00023136"/>
    </source>
</evidence>
<dbReference type="EMBL" id="JBAWKB010000001">
    <property type="protein sequence ID" value="MFH6771185.1"/>
    <property type="molecule type" value="Genomic_DNA"/>
</dbReference>
<evidence type="ECO:0000256" key="2">
    <source>
        <dbReference type="ARBA" id="ARBA00004609"/>
    </source>
</evidence>
<evidence type="ECO:0000256" key="20">
    <source>
        <dbReference type="ARBA" id="ARBA00046203"/>
    </source>
</evidence>
<evidence type="ECO:0000256" key="29">
    <source>
        <dbReference type="ARBA" id="ARBA00048703"/>
    </source>
</evidence>
<keyword evidence="16" id="KW-0325">Glycoprotein</keyword>
<comment type="cofactor">
    <cofactor evidence="1">
        <name>Zn(2+)</name>
        <dbReference type="ChEBI" id="CHEBI:29105"/>
    </cofactor>
</comment>
<evidence type="ECO:0000256" key="19">
    <source>
        <dbReference type="ARBA" id="ARBA00032556"/>
    </source>
</evidence>
<comment type="catalytic activity">
    <reaction evidence="27">
        <text>1-hexadecanoyl-sn-glycero-3-phosphocholine + H2O = 1-hexadecanoyl-sn-glycerol + phosphocholine + H(+)</text>
        <dbReference type="Rhea" id="RHEA:41119"/>
        <dbReference type="ChEBI" id="CHEBI:15377"/>
        <dbReference type="ChEBI" id="CHEBI:15378"/>
        <dbReference type="ChEBI" id="CHEBI:72998"/>
        <dbReference type="ChEBI" id="CHEBI:75542"/>
        <dbReference type="ChEBI" id="CHEBI:295975"/>
    </reaction>
    <physiologicalReaction direction="left-to-right" evidence="27">
        <dbReference type="Rhea" id="RHEA:41120"/>
    </physiologicalReaction>
</comment>
<evidence type="ECO:0000256" key="21">
    <source>
        <dbReference type="ARBA" id="ARBA00047290"/>
    </source>
</evidence>
<keyword evidence="35" id="KW-1185">Reference proteome</keyword>
<evidence type="ECO:0000256" key="32">
    <source>
        <dbReference type="PIRNR" id="PIRNR031924"/>
    </source>
</evidence>
<keyword evidence="5" id="KW-1003">Cell membrane</keyword>
<reference evidence="34 35" key="1">
    <citation type="submission" date="2024-02" db="EMBL/GenBank/DDBJ databases">
        <title>A Gaetbulibacter species isolated from tidal flats and genomic insights of their niches.</title>
        <authorList>
            <person name="Ye Y."/>
        </authorList>
    </citation>
    <scope>NUCLEOTIDE SEQUENCE [LARGE SCALE GENOMIC DNA]</scope>
    <source>
        <strain evidence="34 35">KYW382</strain>
    </source>
</reference>
<evidence type="ECO:0000256" key="22">
    <source>
        <dbReference type="ARBA" id="ARBA00047322"/>
    </source>
</evidence>
<accession>A0ABW7MWW0</accession>
<comment type="catalytic activity">
    <reaction evidence="21">
        <text>1-dodecanoyl-sn-glycero-3-phosphocholine + H2O = 1-dodecanoyl-sn-glycerol + phosphocholine + H(+)</text>
        <dbReference type="Rhea" id="RHEA:41127"/>
        <dbReference type="ChEBI" id="CHEBI:15377"/>
        <dbReference type="ChEBI" id="CHEBI:15378"/>
        <dbReference type="ChEBI" id="CHEBI:74966"/>
        <dbReference type="ChEBI" id="CHEBI:75529"/>
        <dbReference type="ChEBI" id="CHEBI:295975"/>
    </reaction>
    <physiologicalReaction direction="left-to-right" evidence="21">
        <dbReference type="Rhea" id="RHEA:41128"/>
    </physiologicalReaction>
</comment>
<keyword evidence="10 34" id="KW-0378">Hydrolase</keyword>
<dbReference type="RefSeq" id="WP_344740171.1">
    <property type="nucleotide sequence ID" value="NZ_BAABAY010000001.1"/>
</dbReference>
<gene>
    <name evidence="34" type="primary">pafA</name>
    <name evidence="34" type="ORF">V8G58_04500</name>
</gene>
<evidence type="ECO:0000256" key="26">
    <source>
        <dbReference type="ARBA" id="ARBA00047779"/>
    </source>
</evidence>
<evidence type="ECO:0000256" key="12">
    <source>
        <dbReference type="ARBA" id="ARBA00022963"/>
    </source>
</evidence>
<evidence type="ECO:0000256" key="23">
    <source>
        <dbReference type="ARBA" id="ARBA00047482"/>
    </source>
</evidence>
<keyword evidence="9 33" id="KW-0732">Signal</keyword>
<keyword evidence="13" id="KW-0443">Lipid metabolism</keyword>
<keyword evidence="7" id="KW-0336">GPI-anchor</keyword>
<dbReference type="InterPro" id="IPR017850">
    <property type="entry name" value="Alkaline_phosphatase_core_sf"/>
</dbReference>
<comment type="catalytic activity">
    <reaction evidence="29">
        <text>sn-glycerol 3-phosphocholine + H2O = phosphocholine + glycerol + H(+)</text>
        <dbReference type="Rhea" id="RHEA:19545"/>
        <dbReference type="ChEBI" id="CHEBI:15377"/>
        <dbReference type="ChEBI" id="CHEBI:15378"/>
        <dbReference type="ChEBI" id="CHEBI:16870"/>
        <dbReference type="ChEBI" id="CHEBI:17754"/>
        <dbReference type="ChEBI" id="CHEBI:295975"/>
        <dbReference type="EC" id="3.1.4.38"/>
    </reaction>
    <physiologicalReaction direction="left-to-right" evidence="29">
        <dbReference type="Rhea" id="RHEA:19546"/>
    </physiologicalReaction>
</comment>
<dbReference type="PANTHER" id="PTHR10151">
    <property type="entry name" value="ECTONUCLEOTIDE PYROPHOSPHATASE/PHOSPHODIESTERASE"/>
    <property type="match status" value="1"/>
</dbReference>
<comment type="catalytic activity">
    <reaction evidence="22">
        <text>1-(9Z-octadecenoyl)-sn-glycero-3-phosphocholine + H2O = 1-(9Z-octadecenoyl)-sn-glycerol + phosphocholine + H(+)</text>
        <dbReference type="Rhea" id="RHEA:41091"/>
        <dbReference type="ChEBI" id="CHEBI:15377"/>
        <dbReference type="ChEBI" id="CHEBI:15378"/>
        <dbReference type="ChEBI" id="CHEBI:28610"/>
        <dbReference type="ChEBI" id="CHEBI:75757"/>
        <dbReference type="ChEBI" id="CHEBI:295975"/>
    </reaction>
    <physiologicalReaction direction="left-to-right" evidence="22">
        <dbReference type="Rhea" id="RHEA:41092"/>
    </physiologicalReaction>
</comment>
<evidence type="ECO:0000256" key="30">
    <source>
        <dbReference type="ARBA" id="ARBA00049092"/>
    </source>
</evidence>